<feature type="transmembrane region" description="Helical" evidence="1">
    <location>
        <begin position="281"/>
        <end position="303"/>
    </location>
</feature>
<protein>
    <submittedName>
        <fullName evidence="2">Uncharacterized protein</fullName>
    </submittedName>
</protein>
<feature type="transmembrane region" description="Helical" evidence="1">
    <location>
        <begin position="72"/>
        <end position="94"/>
    </location>
</feature>
<dbReference type="EMBL" id="CP025057">
    <property type="protein sequence ID" value="AUB31807.1"/>
    <property type="molecule type" value="Genomic_DNA"/>
</dbReference>
<feature type="transmembrane region" description="Helical" evidence="1">
    <location>
        <begin position="21"/>
        <end position="45"/>
    </location>
</feature>
<evidence type="ECO:0000313" key="2">
    <source>
        <dbReference type="EMBL" id="AUB31807.1"/>
    </source>
</evidence>
<accession>A0A2K8SEC8</accession>
<evidence type="ECO:0000256" key="1">
    <source>
        <dbReference type="SAM" id="Phobius"/>
    </source>
</evidence>
<dbReference type="AlphaFoldDB" id="A0A2K8SEC8"/>
<keyword evidence="1" id="KW-0472">Membrane</keyword>
<feature type="transmembrane region" description="Helical" evidence="1">
    <location>
        <begin position="125"/>
        <end position="149"/>
    </location>
</feature>
<keyword evidence="1" id="KW-1133">Transmembrane helix</keyword>
<dbReference type="OrthoDB" id="389508at2"/>
<sequence>MKIFNGIGTYFQIHWKLIVSTVAIFTIFIVGIFMLPLISSGFTIVRGSIYESSLSGSGSISGTYESMIPLELIYNIFFKSLGLAIYGFVMITFIDKILLKEISSTQISLWLTQPLTKTQIILMKYLFLLLVITVMYIPALIVLLIMASFTQDAKNAYNNIVLGFIQIYFFLIMLSSIFFIMSLLLTERATMFNVIASLILGYFILIGILELIYLVSNSQSQAFKIVINYIGLQAFITNVFNYDLDAEPVRYILSQEIIGSGSTRIIFIETPVLKEINKASYSSLIVISISISFALAWLSTIIFKKISFNI</sequence>
<dbReference type="KEGG" id="sfz:SFLOR_v1c07590"/>
<dbReference type="RefSeq" id="WP_100916771.1">
    <property type="nucleotide sequence ID" value="NZ_CP025057.1"/>
</dbReference>
<reference evidence="2 3" key="1">
    <citation type="submission" date="2017-12" db="EMBL/GenBank/DDBJ databases">
        <title>Complete genome sequence of Spiroplasma floricola 23-6 (ATCC 29989).</title>
        <authorList>
            <person name="Tsai Y.-M."/>
            <person name="Wu P.-S."/>
            <person name="Lo W.-S."/>
            <person name="Kuo C.-H."/>
        </authorList>
    </citation>
    <scope>NUCLEOTIDE SEQUENCE [LARGE SCALE GENOMIC DNA]</scope>
    <source>
        <strain evidence="2 3">23-6</strain>
    </source>
</reference>
<feature type="transmembrane region" description="Helical" evidence="1">
    <location>
        <begin position="192"/>
        <end position="215"/>
    </location>
</feature>
<name>A0A2K8SEC8_9MOLU</name>
<keyword evidence="1" id="KW-0812">Transmembrane</keyword>
<evidence type="ECO:0000313" key="3">
    <source>
        <dbReference type="Proteomes" id="UP000231823"/>
    </source>
</evidence>
<keyword evidence="3" id="KW-1185">Reference proteome</keyword>
<feature type="transmembrane region" description="Helical" evidence="1">
    <location>
        <begin position="161"/>
        <end position="185"/>
    </location>
</feature>
<organism evidence="2 3">
    <name type="scientific">Spiroplasma floricola 23-6</name>
    <dbReference type="NCBI Taxonomy" id="1336749"/>
    <lineage>
        <taxon>Bacteria</taxon>
        <taxon>Bacillati</taxon>
        <taxon>Mycoplasmatota</taxon>
        <taxon>Mollicutes</taxon>
        <taxon>Entomoplasmatales</taxon>
        <taxon>Spiroplasmataceae</taxon>
        <taxon>Spiroplasma</taxon>
    </lineage>
</organism>
<gene>
    <name evidence="2" type="ORF">SFLOR_v1c07590</name>
</gene>
<proteinExistence type="predicted"/>
<dbReference type="Proteomes" id="UP000231823">
    <property type="component" value="Chromosome"/>
</dbReference>